<name>A0ABV0NWI4_9TELE</name>
<comment type="caution">
    <text evidence="2">The sequence shown here is derived from an EMBL/GenBank/DDBJ whole genome shotgun (WGS) entry which is preliminary data.</text>
</comment>
<proteinExistence type="predicted"/>
<dbReference type="InterPro" id="IPR013659">
    <property type="entry name" value="A_deaminase_N"/>
</dbReference>
<evidence type="ECO:0000313" key="2">
    <source>
        <dbReference type="EMBL" id="MEQ2175169.1"/>
    </source>
</evidence>
<dbReference type="Gene3D" id="3.20.20.140">
    <property type="entry name" value="Metal-dependent hydrolases"/>
    <property type="match status" value="1"/>
</dbReference>
<protein>
    <recommendedName>
        <fullName evidence="1">Adenosine/AMP deaminase N-terminal domain-containing protein</fullName>
    </recommendedName>
</protein>
<gene>
    <name evidence="2" type="ORF">GOODEAATRI_015361</name>
</gene>
<organism evidence="2 3">
    <name type="scientific">Goodea atripinnis</name>
    <dbReference type="NCBI Taxonomy" id="208336"/>
    <lineage>
        <taxon>Eukaryota</taxon>
        <taxon>Metazoa</taxon>
        <taxon>Chordata</taxon>
        <taxon>Craniata</taxon>
        <taxon>Vertebrata</taxon>
        <taxon>Euteleostomi</taxon>
        <taxon>Actinopterygii</taxon>
        <taxon>Neopterygii</taxon>
        <taxon>Teleostei</taxon>
        <taxon>Neoteleostei</taxon>
        <taxon>Acanthomorphata</taxon>
        <taxon>Ovalentaria</taxon>
        <taxon>Atherinomorphae</taxon>
        <taxon>Cyprinodontiformes</taxon>
        <taxon>Goodeidae</taxon>
        <taxon>Goodea</taxon>
    </lineage>
</organism>
<accession>A0ABV0NWI4</accession>
<evidence type="ECO:0000259" key="1">
    <source>
        <dbReference type="Pfam" id="PF08451"/>
    </source>
</evidence>
<dbReference type="Pfam" id="PF08451">
    <property type="entry name" value="A_deaminase_N"/>
    <property type="match status" value="1"/>
</dbReference>
<feature type="domain" description="Adenosine/AMP deaminase N-terminal" evidence="1">
    <location>
        <begin position="96"/>
        <end position="161"/>
    </location>
</feature>
<sequence>MKFEVIPPRLHSSTRHQAHIGSDLDDLQQCRAHTAPSISLTCSAAAVCLGENKQSVWTNAGHQELPFARNGVKKDMVKSLCLVLLTFVPLLWFARKSDGMPDPARRDLLMREEVSRQTGGLLTLTAAEHKLDTYLHRLKEQEMAATLFPPAEHFFKAKLYVLPTGAALHVHSSSLVGAEWLVKNVTYRPHCYICFTWDNSVRFLFSNRQPFPRWDCFYWQLLESLRARIEDNAGFDNRLAEIKS</sequence>
<evidence type="ECO:0000313" key="3">
    <source>
        <dbReference type="Proteomes" id="UP001476798"/>
    </source>
</evidence>
<dbReference type="Proteomes" id="UP001476798">
    <property type="component" value="Unassembled WGS sequence"/>
</dbReference>
<keyword evidence="3" id="KW-1185">Reference proteome</keyword>
<dbReference type="EMBL" id="JAHRIO010051109">
    <property type="protein sequence ID" value="MEQ2175169.1"/>
    <property type="molecule type" value="Genomic_DNA"/>
</dbReference>
<reference evidence="2 3" key="1">
    <citation type="submission" date="2021-06" db="EMBL/GenBank/DDBJ databases">
        <authorList>
            <person name="Palmer J.M."/>
        </authorList>
    </citation>
    <scope>NUCLEOTIDE SEQUENCE [LARGE SCALE GENOMIC DNA]</scope>
    <source>
        <strain evidence="2 3">GA_2019</strain>
        <tissue evidence="2">Muscle</tissue>
    </source>
</reference>